<keyword evidence="4" id="KW-1185">Reference proteome</keyword>
<name>A0AAJ0C9U1_9PEZI</name>
<dbReference type="AlphaFoldDB" id="A0AAJ0C9U1"/>
<evidence type="ECO:0000313" key="4">
    <source>
        <dbReference type="Proteomes" id="UP001244011"/>
    </source>
</evidence>
<evidence type="ECO:0000256" key="1">
    <source>
        <dbReference type="SAM" id="MobiDB-lite"/>
    </source>
</evidence>
<evidence type="ECO:0000313" key="3">
    <source>
        <dbReference type="EMBL" id="KAK1772636.1"/>
    </source>
</evidence>
<keyword evidence="2" id="KW-0732">Signal</keyword>
<feature type="compositionally biased region" description="Pro residues" evidence="1">
    <location>
        <begin position="280"/>
        <end position="290"/>
    </location>
</feature>
<dbReference type="PANTHER" id="PTHR34883">
    <property type="entry name" value="SERINE-RICH PROTEIN, PUTATIVE-RELATED-RELATED"/>
    <property type="match status" value="1"/>
</dbReference>
<dbReference type="InterPro" id="IPR052953">
    <property type="entry name" value="Ser-rich/MCO-related"/>
</dbReference>
<feature type="compositionally biased region" description="Gly residues" evidence="1">
    <location>
        <begin position="265"/>
        <end position="278"/>
    </location>
</feature>
<dbReference type="CDD" id="cd00920">
    <property type="entry name" value="Cupredoxin"/>
    <property type="match status" value="1"/>
</dbReference>
<dbReference type="RefSeq" id="XP_060288849.1">
    <property type="nucleotide sequence ID" value="XM_060422732.1"/>
</dbReference>
<proteinExistence type="predicted"/>
<dbReference type="PANTHER" id="PTHR34883:SF4">
    <property type="entry name" value="CUPREDOXIN"/>
    <property type="match status" value="1"/>
</dbReference>
<feature type="region of interest" description="Disordered" evidence="1">
    <location>
        <begin position="265"/>
        <end position="301"/>
    </location>
</feature>
<evidence type="ECO:0008006" key="5">
    <source>
        <dbReference type="Google" id="ProtNLM"/>
    </source>
</evidence>
<gene>
    <name evidence="3" type="ORF">QBC33DRAFT_21663</name>
</gene>
<accession>A0AAJ0C9U1</accession>
<reference evidence="3" key="1">
    <citation type="submission" date="2023-06" db="EMBL/GenBank/DDBJ databases">
        <title>Genome-scale phylogeny and comparative genomics of the fungal order Sordariales.</title>
        <authorList>
            <consortium name="Lawrence Berkeley National Laboratory"/>
            <person name="Hensen N."/>
            <person name="Bonometti L."/>
            <person name="Westerberg I."/>
            <person name="Brannstrom I.O."/>
            <person name="Guillou S."/>
            <person name="Cros-Aarteil S."/>
            <person name="Calhoun S."/>
            <person name="Haridas S."/>
            <person name="Kuo A."/>
            <person name="Mondo S."/>
            <person name="Pangilinan J."/>
            <person name="Riley R."/>
            <person name="Labutti K."/>
            <person name="Andreopoulos B."/>
            <person name="Lipzen A."/>
            <person name="Chen C."/>
            <person name="Yanf M."/>
            <person name="Daum C."/>
            <person name="Ng V."/>
            <person name="Clum A."/>
            <person name="Steindorff A."/>
            <person name="Ohm R."/>
            <person name="Martin F."/>
            <person name="Silar P."/>
            <person name="Natvig D."/>
            <person name="Lalanne C."/>
            <person name="Gautier V."/>
            <person name="Ament-Velasquez S.L."/>
            <person name="Kruys A."/>
            <person name="Hutchinson M.I."/>
            <person name="Powell A.J."/>
            <person name="Barry K."/>
            <person name="Miller A.N."/>
            <person name="Grigoriev I.V."/>
            <person name="Debuchy R."/>
            <person name="Gladieux P."/>
            <person name="Thoren M.H."/>
            <person name="Johannesson H."/>
        </authorList>
    </citation>
    <scope>NUCLEOTIDE SEQUENCE</scope>
    <source>
        <strain evidence="3">8032-3</strain>
    </source>
</reference>
<protein>
    <recommendedName>
        <fullName evidence="5">Phytocyanin domain-containing protein</fullName>
    </recommendedName>
</protein>
<dbReference type="Gene3D" id="2.60.40.420">
    <property type="entry name" value="Cupredoxins - blue copper proteins"/>
    <property type="match status" value="1"/>
</dbReference>
<dbReference type="EMBL" id="MU838997">
    <property type="protein sequence ID" value="KAK1772636.1"/>
    <property type="molecule type" value="Genomic_DNA"/>
</dbReference>
<feature type="compositionally biased region" description="Low complexity" evidence="1">
    <location>
        <begin position="115"/>
        <end position="135"/>
    </location>
</feature>
<dbReference type="InterPro" id="IPR008972">
    <property type="entry name" value="Cupredoxin"/>
</dbReference>
<organism evidence="3 4">
    <name type="scientific">Phialemonium atrogriseum</name>
    <dbReference type="NCBI Taxonomy" id="1093897"/>
    <lineage>
        <taxon>Eukaryota</taxon>
        <taxon>Fungi</taxon>
        <taxon>Dikarya</taxon>
        <taxon>Ascomycota</taxon>
        <taxon>Pezizomycotina</taxon>
        <taxon>Sordariomycetes</taxon>
        <taxon>Sordariomycetidae</taxon>
        <taxon>Cephalothecales</taxon>
        <taxon>Cephalothecaceae</taxon>
        <taxon>Phialemonium</taxon>
    </lineage>
</organism>
<comment type="caution">
    <text evidence="3">The sequence shown here is derived from an EMBL/GenBank/DDBJ whole genome shotgun (WGS) entry which is preliminary data.</text>
</comment>
<dbReference type="SUPFAM" id="SSF49503">
    <property type="entry name" value="Cupredoxins"/>
    <property type="match status" value="1"/>
</dbReference>
<evidence type="ECO:0000256" key="2">
    <source>
        <dbReference type="SAM" id="SignalP"/>
    </source>
</evidence>
<feature type="region of interest" description="Disordered" evidence="1">
    <location>
        <begin position="111"/>
        <end position="143"/>
    </location>
</feature>
<feature type="signal peptide" evidence="2">
    <location>
        <begin position="1"/>
        <end position="17"/>
    </location>
</feature>
<feature type="chain" id="PRO_5042544183" description="Phytocyanin domain-containing protein" evidence="2">
    <location>
        <begin position="18"/>
        <end position="375"/>
    </location>
</feature>
<dbReference type="GeneID" id="85305919"/>
<sequence length="375" mass="36384">MKVTAALSLCMAPLALAKSVNNAYPQKRDQSSPRELSTKESRALPIVGANSVIGNPSDIFNAGFRGFGLQQNAVSEVIIVWFNPGGGSATTIVNTVTETVVAGGAANTGLVTPPGNNNGNNNGNGASLTVPSGATGTVGGTGATHTVTVGGPAAGLNFSPSQISANIGDMVIFTFLSANHTATQSAFDTPCQPLAGGMDSSFQPNPNNSVNPPPQVAMQVMVSTPLWFFCKQGGHCGKGMTFSINPTAEKTQALFQSMAIAQNGQGSGGAITGNGGGAAAPPPPPPPPPAGGNGAVAGEGAAVTGTVGNGAAPAVGTGGATNGNGFATGTGTVNPDGSCSCAVVCNVGSFPAVAQGNGAFGGFAGAIPATMIGAA</sequence>
<dbReference type="Proteomes" id="UP001244011">
    <property type="component" value="Unassembled WGS sequence"/>
</dbReference>